<sequence>MPADVLAAMLRLDPGRPRITCYDDASGERIELSAKTFANWVAKAANLLQDSGDVTVGNTVGLDLPAHWRTAYWAMAAWSVGCIVVVGPEARDADVVVTVSPDRAAECVSDGRYAVLVTLAALARGNAQTPQDVLDEAKELAGYGDRFDPWDTPEADEPALVGDGDDAAYAQVVVRRDWPERPRVLVSGDRLGSALRAFLSAWAADGSVLLVLNPAGDQDRRRAIESVTATA</sequence>
<dbReference type="InterPro" id="IPR042099">
    <property type="entry name" value="ANL_N_sf"/>
</dbReference>
<dbReference type="SUPFAM" id="SSF56801">
    <property type="entry name" value="Acetyl-CoA synthetase-like"/>
    <property type="match status" value="1"/>
</dbReference>
<dbReference type="EMBL" id="JADIXZ010000004">
    <property type="protein sequence ID" value="MBK6300748.1"/>
    <property type="molecule type" value="Genomic_DNA"/>
</dbReference>
<comment type="caution">
    <text evidence="1">The sequence shown here is derived from an EMBL/GenBank/DDBJ whole genome shotgun (WGS) entry which is preliminary data.</text>
</comment>
<name>A0A934X5L1_9MICO</name>
<protein>
    <submittedName>
        <fullName evidence="1">TIGR03089 family protein</fullName>
    </submittedName>
</protein>
<gene>
    <name evidence="1" type="ORF">IPF40_06740</name>
</gene>
<reference evidence="1 2" key="1">
    <citation type="submission" date="2020-10" db="EMBL/GenBank/DDBJ databases">
        <title>Connecting structure to function with the recovery of over 1000 high-quality activated sludge metagenome-assembled genomes encoding full-length rRNA genes using long-read sequencing.</title>
        <authorList>
            <person name="Singleton C.M."/>
            <person name="Petriglieri F."/>
            <person name="Kristensen J.M."/>
            <person name="Kirkegaard R.H."/>
            <person name="Michaelsen T.Y."/>
            <person name="Andersen M.H."/>
            <person name="Karst S.M."/>
            <person name="Dueholm M.S."/>
            <person name="Nielsen P.H."/>
            <person name="Albertsen M."/>
        </authorList>
    </citation>
    <scope>NUCLEOTIDE SEQUENCE [LARGE SCALE GENOMIC DNA]</scope>
    <source>
        <strain evidence="1">AalE_18-Q3-R2-46_BAT3C.188</strain>
    </source>
</reference>
<evidence type="ECO:0000313" key="1">
    <source>
        <dbReference type="EMBL" id="MBK6300748.1"/>
    </source>
</evidence>
<organism evidence="1 2">
    <name type="scientific">Candidatus Phosphoribacter hodrii</name>
    <dbReference type="NCBI Taxonomy" id="2953743"/>
    <lineage>
        <taxon>Bacteria</taxon>
        <taxon>Bacillati</taxon>
        <taxon>Actinomycetota</taxon>
        <taxon>Actinomycetes</taxon>
        <taxon>Micrococcales</taxon>
        <taxon>Dermatophilaceae</taxon>
        <taxon>Candidatus Phosphoribacter</taxon>
    </lineage>
</organism>
<dbReference type="Gene3D" id="3.40.50.12780">
    <property type="entry name" value="N-terminal domain of ligase-like"/>
    <property type="match status" value="1"/>
</dbReference>
<dbReference type="NCBIfam" id="TIGR03089">
    <property type="entry name" value="TIGR03089 family protein"/>
    <property type="match status" value="1"/>
</dbReference>
<evidence type="ECO:0000313" key="2">
    <source>
        <dbReference type="Proteomes" id="UP000718281"/>
    </source>
</evidence>
<proteinExistence type="predicted"/>
<accession>A0A934X5L1</accession>
<dbReference type="Proteomes" id="UP000718281">
    <property type="component" value="Unassembled WGS sequence"/>
</dbReference>
<dbReference type="AlphaFoldDB" id="A0A934X5L1"/>
<dbReference type="InterPro" id="IPR017523">
    <property type="entry name" value="Rv3268"/>
</dbReference>